<proteinExistence type="predicted"/>
<dbReference type="Pfam" id="PF00169">
    <property type="entry name" value="PH"/>
    <property type="match status" value="1"/>
</dbReference>
<dbReference type="PROSITE" id="PS50003">
    <property type="entry name" value="PH_DOMAIN"/>
    <property type="match status" value="1"/>
</dbReference>
<evidence type="ECO:0000313" key="2">
    <source>
        <dbReference type="Proteomes" id="UP000015103"/>
    </source>
</evidence>
<dbReference type="PANTHER" id="PTHR45960:SF2">
    <property type="entry name" value="PROTEIN DAUGHTER OF SEVENLESS"/>
    <property type="match status" value="1"/>
</dbReference>
<dbReference type="AlphaFoldDB" id="T1HWM7"/>
<dbReference type="HOGENOM" id="CLU_2729610_0_0_1"/>
<protein>
    <submittedName>
        <fullName evidence="1">PH domain-containing protein</fullName>
    </submittedName>
</protein>
<dbReference type="STRING" id="13249.T1HWM7"/>
<dbReference type="GO" id="GO:0007165">
    <property type="term" value="P:signal transduction"/>
    <property type="evidence" value="ECO:0007669"/>
    <property type="project" value="TreeGrafter"/>
</dbReference>
<dbReference type="InterPro" id="IPR001849">
    <property type="entry name" value="PH_domain"/>
</dbReference>
<dbReference type="Gene3D" id="2.30.29.30">
    <property type="entry name" value="Pleckstrin-homology domain (PH domain)/Phosphotyrosine-binding domain (PTB)"/>
    <property type="match status" value="1"/>
</dbReference>
<name>T1HWM7_RHOPR</name>
<dbReference type="EMBL" id="ACPB03006447">
    <property type="status" value="NOT_ANNOTATED_CDS"/>
    <property type="molecule type" value="Genomic_DNA"/>
</dbReference>
<dbReference type="InParanoid" id="T1HWM7"/>
<dbReference type="InterPro" id="IPR046355">
    <property type="entry name" value="Gab1-4-like"/>
</dbReference>
<evidence type="ECO:0000313" key="1">
    <source>
        <dbReference type="EnsemblMetazoa" id="RPRC008447-PA"/>
    </source>
</evidence>
<sequence>MPNKADNLEIVHEGWLTKSPPSKRIWRARWRRRWFVLRHSGELPGQYYLCYYTDKNCRTLKGQIDLDQCEQV</sequence>
<dbReference type="GO" id="GO:0035591">
    <property type="term" value="F:signaling adaptor activity"/>
    <property type="evidence" value="ECO:0007669"/>
    <property type="project" value="TreeGrafter"/>
</dbReference>
<dbReference type="EMBL" id="ACPB03006448">
    <property type="status" value="NOT_ANNOTATED_CDS"/>
    <property type="molecule type" value="Genomic_DNA"/>
</dbReference>
<dbReference type="eggNOG" id="KOG3751">
    <property type="taxonomic scope" value="Eukaryota"/>
</dbReference>
<dbReference type="Proteomes" id="UP000015103">
    <property type="component" value="Unassembled WGS sequence"/>
</dbReference>
<dbReference type="InterPro" id="IPR011993">
    <property type="entry name" value="PH-like_dom_sf"/>
</dbReference>
<keyword evidence="2" id="KW-1185">Reference proteome</keyword>
<organism evidence="1 2">
    <name type="scientific">Rhodnius prolixus</name>
    <name type="common">Triatomid bug</name>
    <dbReference type="NCBI Taxonomy" id="13249"/>
    <lineage>
        <taxon>Eukaryota</taxon>
        <taxon>Metazoa</taxon>
        <taxon>Ecdysozoa</taxon>
        <taxon>Arthropoda</taxon>
        <taxon>Hexapoda</taxon>
        <taxon>Insecta</taxon>
        <taxon>Pterygota</taxon>
        <taxon>Neoptera</taxon>
        <taxon>Paraneoptera</taxon>
        <taxon>Hemiptera</taxon>
        <taxon>Heteroptera</taxon>
        <taxon>Panheteroptera</taxon>
        <taxon>Cimicomorpha</taxon>
        <taxon>Reduviidae</taxon>
        <taxon>Triatominae</taxon>
        <taxon>Rhodnius</taxon>
    </lineage>
</organism>
<dbReference type="PANTHER" id="PTHR45960">
    <property type="entry name" value="GRB2-ASSOCIATED-BINDING PROTEIN"/>
    <property type="match status" value="1"/>
</dbReference>
<accession>T1HWM7</accession>
<dbReference type="SUPFAM" id="SSF50729">
    <property type="entry name" value="PH domain-like"/>
    <property type="match status" value="1"/>
</dbReference>
<reference evidence="1" key="1">
    <citation type="submission" date="2015-05" db="UniProtKB">
        <authorList>
            <consortium name="EnsemblMetazoa"/>
        </authorList>
    </citation>
    <scope>IDENTIFICATION</scope>
</reference>
<dbReference type="EnsemblMetazoa" id="RPRC008447-RA">
    <property type="protein sequence ID" value="RPRC008447-PA"/>
    <property type="gene ID" value="RPRC008447"/>
</dbReference>
<dbReference type="VEuPathDB" id="VectorBase:RPRC008447"/>
<dbReference type="GO" id="GO:0005737">
    <property type="term" value="C:cytoplasm"/>
    <property type="evidence" value="ECO:0007669"/>
    <property type="project" value="TreeGrafter"/>
</dbReference>